<dbReference type="Pfam" id="PF00754">
    <property type="entry name" value="F5_F8_type_C"/>
    <property type="match status" value="1"/>
</dbReference>
<dbReference type="Proteomes" id="UP000526083">
    <property type="component" value="Unassembled WGS sequence"/>
</dbReference>
<feature type="domain" description="Bacterial Ig-like" evidence="5">
    <location>
        <begin position="49"/>
        <end position="99"/>
    </location>
</feature>
<evidence type="ECO:0000256" key="2">
    <source>
        <dbReference type="SAM" id="Phobius"/>
    </source>
</evidence>
<feature type="transmembrane region" description="Helical" evidence="2">
    <location>
        <begin position="1048"/>
        <end position="1066"/>
    </location>
</feature>
<dbReference type="InterPro" id="IPR011081">
    <property type="entry name" value="Big_4"/>
</dbReference>
<gene>
    <name evidence="7" type="ORF">FHX48_000256</name>
</gene>
<evidence type="ECO:0000256" key="1">
    <source>
        <dbReference type="SAM" id="MobiDB-lite"/>
    </source>
</evidence>
<dbReference type="Pfam" id="PF07532">
    <property type="entry name" value="Big_4"/>
    <property type="match status" value="1"/>
</dbReference>
<feature type="region of interest" description="Disordered" evidence="1">
    <location>
        <begin position="893"/>
        <end position="950"/>
    </location>
</feature>
<dbReference type="CDD" id="cd18822">
    <property type="entry name" value="GH43_CtGH43-like"/>
    <property type="match status" value="1"/>
</dbReference>
<dbReference type="InterPro" id="IPR008979">
    <property type="entry name" value="Galactose-bd-like_sf"/>
</dbReference>
<dbReference type="RefSeq" id="WP_167044148.1">
    <property type="nucleotide sequence ID" value="NZ_JAAOZB010000001.1"/>
</dbReference>
<dbReference type="PANTHER" id="PTHR22925">
    <property type="entry name" value="GLYCOSYL HYDROLASE 43 FAMILY MEMBER"/>
    <property type="match status" value="1"/>
</dbReference>
<feature type="region of interest" description="Disordered" evidence="1">
    <location>
        <begin position="723"/>
        <end position="776"/>
    </location>
</feature>
<dbReference type="PANTHER" id="PTHR22925:SF3">
    <property type="entry name" value="GLYCOSYL HYDROLASE FAMILY PROTEIN 43"/>
    <property type="match status" value="1"/>
</dbReference>
<evidence type="ECO:0000313" key="8">
    <source>
        <dbReference type="Proteomes" id="UP000526083"/>
    </source>
</evidence>
<organism evidence="7 8">
    <name type="scientific">Microbacterium halimionae</name>
    <dbReference type="NCBI Taxonomy" id="1526413"/>
    <lineage>
        <taxon>Bacteria</taxon>
        <taxon>Bacillati</taxon>
        <taxon>Actinomycetota</taxon>
        <taxon>Actinomycetes</taxon>
        <taxon>Micrococcales</taxon>
        <taxon>Microbacteriaceae</taxon>
        <taxon>Microbacterium</taxon>
    </lineage>
</organism>
<proteinExistence type="predicted"/>
<accession>A0A7W3PKU6</accession>
<feature type="chain" id="PRO_5031574094" description="F5/8 type C domain-containing protein" evidence="3">
    <location>
        <begin position="35"/>
        <end position="1073"/>
    </location>
</feature>
<keyword evidence="2" id="KW-0812">Transmembrane</keyword>
<dbReference type="AlphaFoldDB" id="A0A7W3PKU6"/>
<evidence type="ECO:0000259" key="5">
    <source>
        <dbReference type="Pfam" id="PF07532"/>
    </source>
</evidence>
<keyword evidence="3" id="KW-0732">Signal</keyword>
<reference evidence="7 8" key="1">
    <citation type="submission" date="2020-07" db="EMBL/GenBank/DDBJ databases">
        <title>Sequencing the genomes of 1000 actinobacteria strains.</title>
        <authorList>
            <person name="Klenk H.-P."/>
        </authorList>
    </citation>
    <scope>NUCLEOTIDE SEQUENCE [LARGE SCALE GENOMIC DNA]</scope>
    <source>
        <strain evidence="7 8">DSM 27576</strain>
    </source>
</reference>
<feature type="region of interest" description="Disordered" evidence="1">
    <location>
        <begin position="142"/>
        <end position="167"/>
    </location>
</feature>
<evidence type="ECO:0000256" key="3">
    <source>
        <dbReference type="SAM" id="SignalP"/>
    </source>
</evidence>
<keyword evidence="8" id="KW-1185">Reference proteome</keyword>
<keyword evidence="2" id="KW-1133">Transmembrane helix</keyword>
<dbReference type="Gene3D" id="2.60.120.260">
    <property type="entry name" value="Galactose-binding domain-like"/>
    <property type="match status" value="2"/>
</dbReference>
<comment type="caution">
    <text evidence="7">The sequence shown here is derived from an EMBL/GenBank/DDBJ whole genome shotgun (WGS) entry which is preliminary data.</text>
</comment>
<feature type="compositionally biased region" description="Low complexity" evidence="1">
    <location>
        <begin position="894"/>
        <end position="934"/>
    </location>
</feature>
<evidence type="ECO:0000259" key="4">
    <source>
        <dbReference type="Pfam" id="PF00754"/>
    </source>
</evidence>
<dbReference type="InterPro" id="IPR023296">
    <property type="entry name" value="Glyco_hydro_beta-prop_sf"/>
</dbReference>
<dbReference type="InterPro" id="IPR059177">
    <property type="entry name" value="GH29D-like_dom"/>
</dbReference>
<keyword evidence="2" id="KW-0472">Membrane</keyword>
<dbReference type="Pfam" id="PF13290">
    <property type="entry name" value="CHB_HEX_C_1"/>
    <property type="match status" value="1"/>
</dbReference>
<evidence type="ECO:0008006" key="9">
    <source>
        <dbReference type="Google" id="ProtNLM"/>
    </source>
</evidence>
<dbReference type="InterPro" id="IPR000421">
    <property type="entry name" value="FA58C"/>
</dbReference>
<dbReference type="SUPFAM" id="SSF49785">
    <property type="entry name" value="Galactose-binding domain-like"/>
    <property type="match status" value="1"/>
</dbReference>
<name>A0A7W3PKU6_9MICO</name>
<evidence type="ECO:0000259" key="6">
    <source>
        <dbReference type="Pfam" id="PF13290"/>
    </source>
</evidence>
<evidence type="ECO:0000313" key="7">
    <source>
        <dbReference type="EMBL" id="MBA8815204.1"/>
    </source>
</evidence>
<feature type="domain" description="GH29D-like beta-sandwich" evidence="6">
    <location>
        <begin position="303"/>
        <end position="364"/>
    </location>
</feature>
<dbReference type="EMBL" id="JACGWY010000001">
    <property type="protein sequence ID" value="MBA8815204.1"/>
    <property type="molecule type" value="Genomic_DNA"/>
</dbReference>
<feature type="signal peptide" evidence="3">
    <location>
        <begin position="1"/>
        <end position="34"/>
    </location>
</feature>
<dbReference type="SUPFAM" id="SSF75005">
    <property type="entry name" value="Arabinanase/levansucrase/invertase"/>
    <property type="match status" value="1"/>
</dbReference>
<feature type="domain" description="F5/8 type C" evidence="4">
    <location>
        <begin position="759"/>
        <end position="873"/>
    </location>
</feature>
<feature type="compositionally biased region" description="Polar residues" evidence="1">
    <location>
        <begin position="726"/>
        <end position="762"/>
    </location>
</feature>
<dbReference type="Gene3D" id="2.115.10.20">
    <property type="entry name" value="Glycosyl hydrolase domain, family 43"/>
    <property type="match status" value="1"/>
</dbReference>
<protein>
    <recommendedName>
        <fullName evidence="9">F5/8 type C domain-containing protein</fullName>
    </recommendedName>
</protein>
<sequence length="1073" mass="113065">MRTTSVRRTRVPATLVTLALVCASAVAVAPGAHAEVLALNDQPLNFAVVAGDSPELPAEVAVSTSSGDTSQAAVSWDLAGTTFSQPYKSYTIYGDVAGVDEAATATVETLADDTVYFIDSAVASSAAFDGAKNLLGDALRNDVPDQPKASDSSWGYAGQDGSRADAGTKGVNGHYGYNGVGNSITYTLDLPDAGEYTLALGLYEWWSASDRQIDVTVIDSLNEQHAVVRSASGDVSPSHRESAVAGTFELSEAAAGEVTVRISNVGWQGASVTWLAAARGAQELDLAVASVEAPVVSPSATVVYGSAQTVSINAADDAVVFYTLDGSAPTRTSGTRYSDPFLLDSSATVRALAFRDGVASAVTTVDYTIAPVDGEYESVPVGQPWFDTEGNSIQAHGGGFLEHDGAYYWVGEDKAHNGASFNGTNLYRSEDLLNWQFVTQILVPEASGLDCNVRGAASCKVERPKLLFNETTDAFVLWGHWETADSYAASEVVVATSPTIDGDYEVKYHGRPGAGDVWDLEQQHAIEATIGEGRYADFAAAEAAYRTAGNDPLGHQSRDFTVYVDSDRDGWLISAEAHEQLRVYPLSADYENADFEKSYPLFSGESREAAAITQVDGTYYLVTSGQSGWYANQLKYATTSDLSDPNGWSENHNLGNNTTFKSQPAYVVSLPRSDGGTSLVYMGDRWVAGALATSTYVWLPLDLDPVQKTLGLEYTDEWSLDVPSGQIEQTPSGLLSQGKPSSSDPVGSLSAGYSTPSENGETLGSPAAAANDGIDDTTSPYDNSHYFFPGSTSTYSWQVDLQSEYDVSRADISWRSHNGSESYSGYVLSGSTDGENWTTIADRTSNRQVGFTSDALEGSYRFVRVDVNRVINDHNGNEAAWAAGIVEVQIYGDAGESPEPTPTATPESTAEPTTTPEPTASATPAAPAAGGSDPTAPPLPATSPDATGSVSVERTAPGVQIDVSATGFRPGERVDVWLYSTPVLLAAVVADSSGAVSTRITIPADAVRGDHHIVLIGAESNVTVSIPVQVVSVRELAVTGSTAATPRFIALLAAIVLVAGVGFSLSSRRRVLR</sequence>